<protein>
    <submittedName>
        <fullName evidence="2">Uncharacterized protein</fullName>
    </submittedName>
</protein>
<dbReference type="Gramene" id="TuG1812G0700005534.01.T01">
    <property type="protein sequence ID" value="TuG1812G0700005534.01.T01.cds385231"/>
    <property type="gene ID" value="TuG1812G0700005534.01"/>
</dbReference>
<dbReference type="AlphaFoldDB" id="A0A8R7VBT1"/>
<evidence type="ECO:0000313" key="3">
    <source>
        <dbReference type="Proteomes" id="UP000015106"/>
    </source>
</evidence>
<accession>A0A8R7VBT1</accession>
<keyword evidence="3" id="KW-1185">Reference proteome</keyword>
<reference evidence="2" key="2">
    <citation type="submission" date="2018-03" db="EMBL/GenBank/DDBJ databases">
        <title>The Triticum urartu genome reveals the dynamic nature of wheat genome evolution.</title>
        <authorList>
            <person name="Ling H."/>
            <person name="Ma B."/>
            <person name="Shi X."/>
            <person name="Liu H."/>
            <person name="Dong L."/>
            <person name="Sun H."/>
            <person name="Cao Y."/>
            <person name="Gao Q."/>
            <person name="Zheng S."/>
            <person name="Li Y."/>
            <person name="Yu Y."/>
            <person name="Du H."/>
            <person name="Qi M."/>
            <person name="Li Y."/>
            <person name="Yu H."/>
            <person name="Cui Y."/>
            <person name="Wang N."/>
            <person name="Chen C."/>
            <person name="Wu H."/>
            <person name="Zhao Y."/>
            <person name="Zhang J."/>
            <person name="Li Y."/>
            <person name="Zhou W."/>
            <person name="Zhang B."/>
            <person name="Hu W."/>
            <person name="Eijk M."/>
            <person name="Tang J."/>
            <person name="Witsenboer H."/>
            <person name="Zhao S."/>
            <person name="Li Z."/>
            <person name="Zhang A."/>
            <person name="Wang D."/>
            <person name="Liang C."/>
        </authorList>
    </citation>
    <scope>NUCLEOTIDE SEQUENCE [LARGE SCALE GENOMIC DNA]</scope>
    <source>
        <strain evidence="2">cv. G1812</strain>
    </source>
</reference>
<dbReference type="Proteomes" id="UP000015106">
    <property type="component" value="Chromosome 7"/>
</dbReference>
<proteinExistence type="predicted"/>
<organism evidence="2 3">
    <name type="scientific">Triticum urartu</name>
    <name type="common">Red wild einkorn</name>
    <name type="synonym">Crithodium urartu</name>
    <dbReference type="NCBI Taxonomy" id="4572"/>
    <lineage>
        <taxon>Eukaryota</taxon>
        <taxon>Viridiplantae</taxon>
        <taxon>Streptophyta</taxon>
        <taxon>Embryophyta</taxon>
        <taxon>Tracheophyta</taxon>
        <taxon>Spermatophyta</taxon>
        <taxon>Magnoliopsida</taxon>
        <taxon>Liliopsida</taxon>
        <taxon>Poales</taxon>
        <taxon>Poaceae</taxon>
        <taxon>BOP clade</taxon>
        <taxon>Pooideae</taxon>
        <taxon>Triticodae</taxon>
        <taxon>Triticeae</taxon>
        <taxon>Triticinae</taxon>
        <taxon>Triticum</taxon>
    </lineage>
</organism>
<evidence type="ECO:0000313" key="2">
    <source>
        <dbReference type="EnsemblPlants" id="TuG1812G0700005534.01.T01.cds385231"/>
    </source>
</evidence>
<reference evidence="3" key="1">
    <citation type="journal article" date="2013" name="Nature">
        <title>Draft genome of the wheat A-genome progenitor Triticum urartu.</title>
        <authorList>
            <person name="Ling H.Q."/>
            <person name="Zhao S."/>
            <person name="Liu D."/>
            <person name="Wang J."/>
            <person name="Sun H."/>
            <person name="Zhang C."/>
            <person name="Fan H."/>
            <person name="Li D."/>
            <person name="Dong L."/>
            <person name="Tao Y."/>
            <person name="Gao C."/>
            <person name="Wu H."/>
            <person name="Li Y."/>
            <person name="Cui Y."/>
            <person name="Guo X."/>
            <person name="Zheng S."/>
            <person name="Wang B."/>
            <person name="Yu K."/>
            <person name="Liang Q."/>
            <person name="Yang W."/>
            <person name="Lou X."/>
            <person name="Chen J."/>
            <person name="Feng M."/>
            <person name="Jian J."/>
            <person name="Zhang X."/>
            <person name="Luo G."/>
            <person name="Jiang Y."/>
            <person name="Liu J."/>
            <person name="Wang Z."/>
            <person name="Sha Y."/>
            <person name="Zhang B."/>
            <person name="Wu H."/>
            <person name="Tang D."/>
            <person name="Shen Q."/>
            <person name="Xue P."/>
            <person name="Zou S."/>
            <person name="Wang X."/>
            <person name="Liu X."/>
            <person name="Wang F."/>
            <person name="Yang Y."/>
            <person name="An X."/>
            <person name="Dong Z."/>
            <person name="Zhang K."/>
            <person name="Zhang X."/>
            <person name="Luo M.C."/>
            <person name="Dvorak J."/>
            <person name="Tong Y."/>
            <person name="Wang J."/>
            <person name="Yang H."/>
            <person name="Li Z."/>
            <person name="Wang D."/>
            <person name="Zhang A."/>
            <person name="Wang J."/>
        </authorList>
    </citation>
    <scope>NUCLEOTIDE SEQUENCE</scope>
    <source>
        <strain evidence="3">cv. G1812</strain>
    </source>
</reference>
<reference evidence="2" key="3">
    <citation type="submission" date="2022-06" db="UniProtKB">
        <authorList>
            <consortium name="EnsemblPlants"/>
        </authorList>
    </citation>
    <scope>IDENTIFICATION</scope>
</reference>
<sequence>GRPLATTIRFPTSGDGDGSGGRRRRGRQARAEVPVPEGCVLCFRAVVAAAVVEVERVAERVVPELPRGRHTPPPPGPDPALRPLPAAAWRGRRAEAAADGGPQLVAQRRRRVGRSGGLHGVHGVCLGACVLQLE</sequence>
<name>A0A8R7VBT1_TRIUA</name>
<feature type="region of interest" description="Disordered" evidence="1">
    <location>
        <begin position="65"/>
        <end position="84"/>
    </location>
</feature>
<dbReference type="EnsemblPlants" id="TuG1812G0700005534.01.T01">
    <property type="protein sequence ID" value="TuG1812G0700005534.01.T01.cds385231"/>
    <property type="gene ID" value="TuG1812G0700005534.01"/>
</dbReference>
<evidence type="ECO:0000256" key="1">
    <source>
        <dbReference type="SAM" id="MobiDB-lite"/>
    </source>
</evidence>
<feature type="compositionally biased region" description="Pro residues" evidence="1">
    <location>
        <begin position="71"/>
        <end position="82"/>
    </location>
</feature>
<feature type="region of interest" description="Disordered" evidence="1">
    <location>
        <begin position="1"/>
        <end position="31"/>
    </location>
</feature>